<sequence>MRKLILSLAAVAALCACGAPRIHQSQLAALDKGLTPTEVVALLKLPPAGVLHAQADGRAFQFYQYQMNNGLQTDRYLIAFEGGKLVYWGYLDEFRKHPDKALAAAAGQAARAGS</sequence>
<feature type="chain" id="PRO_5044617975" description="Outer membrane protein assembly factor BamE" evidence="1">
    <location>
        <begin position="19"/>
        <end position="114"/>
    </location>
</feature>
<protein>
    <recommendedName>
        <fullName evidence="6">Outer membrane protein assembly factor BamE</fullName>
    </recommendedName>
</protein>
<reference evidence="3 4" key="1">
    <citation type="journal article" date="2015" name="Stand. Genomic Sci.">
        <title>Genomic Encyclopedia of Bacterial and Archaeal Type Strains, Phase III: the genomes of soil and plant-associated and newly described type strains.</title>
        <authorList>
            <person name="Whitman W.B."/>
            <person name="Woyke T."/>
            <person name="Klenk H.P."/>
            <person name="Zhou Y."/>
            <person name="Lilburn T.G."/>
            <person name="Beck B.J."/>
            <person name="De Vos P."/>
            <person name="Vandamme P."/>
            <person name="Eisen J.A."/>
            <person name="Garrity G."/>
            <person name="Hugenholtz P."/>
            <person name="Kyrpides N.C."/>
        </authorList>
    </citation>
    <scope>NUCLEOTIDE SEQUENCE [LARGE SCALE GENOMIC DNA]</scope>
    <source>
        <strain evidence="3 4">CGMCC 1.10685</strain>
    </source>
</reference>
<proteinExistence type="predicted"/>
<dbReference type="Proteomes" id="UP000315112">
    <property type="component" value="Unassembled WGS sequence"/>
</dbReference>
<evidence type="ECO:0000313" key="4">
    <source>
        <dbReference type="Proteomes" id="UP000315112"/>
    </source>
</evidence>
<evidence type="ECO:0000313" key="2">
    <source>
        <dbReference type="EMBL" id="QGZ39778.1"/>
    </source>
</evidence>
<name>A0A562PW82_9BURK</name>
<keyword evidence="1" id="KW-0732">Signal</keyword>
<dbReference type="Proteomes" id="UP000437862">
    <property type="component" value="Chromosome"/>
</dbReference>
<reference evidence="2 5" key="3">
    <citation type="submission" date="2019-12" db="EMBL/GenBank/DDBJ databases">
        <title>Draft Genome Sequences of Six Type Strains of the Genus Massilia.</title>
        <authorList>
            <person name="Miess H."/>
            <person name="Frediansyah A."/>
            <person name="Goeker M."/>
            <person name="Gross H."/>
        </authorList>
    </citation>
    <scope>NUCLEOTIDE SEQUENCE [LARGE SCALE GENOMIC DNA]</scope>
    <source>
        <strain evidence="2 5">DSM 26639</strain>
    </source>
</reference>
<accession>A0A562PW82</accession>
<dbReference type="RefSeq" id="WP_145874468.1">
    <property type="nucleotide sequence ID" value="NZ_CP046904.1"/>
</dbReference>
<evidence type="ECO:0000313" key="3">
    <source>
        <dbReference type="EMBL" id="TWI48694.1"/>
    </source>
</evidence>
<dbReference type="PROSITE" id="PS51257">
    <property type="entry name" value="PROKAR_LIPOPROTEIN"/>
    <property type="match status" value="1"/>
</dbReference>
<gene>
    <name evidence="2" type="ORF">GO485_12435</name>
    <name evidence="3" type="ORF">IP92_02086</name>
</gene>
<keyword evidence="5" id="KW-1185">Reference proteome</keyword>
<dbReference type="OrthoDB" id="9981802at2"/>
<dbReference type="AlphaFoldDB" id="A0A562PW82"/>
<evidence type="ECO:0000256" key="1">
    <source>
        <dbReference type="SAM" id="SignalP"/>
    </source>
</evidence>
<dbReference type="EMBL" id="CP046904">
    <property type="protein sequence ID" value="QGZ39778.1"/>
    <property type="molecule type" value="Genomic_DNA"/>
</dbReference>
<dbReference type="EMBL" id="VLKW01000003">
    <property type="protein sequence ID" value="TWI48694.1"/>
    <property type="molecule type" value="Genomic_DNA"/>
</dbReference>
<evidence type="ECO:0008006" key="6">
    <source>
        <dbReference type="Google" id="ProtNLM"/>
    </source>
</evidence>
<organism evidence="3 4">
    <name type="scientific">Pseudoduganella flava</name>
    <dbReference type="NCBI Taxonomy" id="871742"/>
    <lineage>
        <taxon>Bacteria</taxon>
        <taxon>Pseudomonadati</taxon>
        <taxon>Pseudomonadota</taxon>
        <taxon>Betaproteobacteria</taxon>
        <taxon>Burkholderiales</taxon>
        <taxon>Oxalobacteraceae</taxon>
        <taxon>Telluria group</taxon>
        <taxon>Pseudoduganella</taxon>
    </lineage>
</organism>
<reference evidence="3" key="2">
    <citation type="submission" date="2019-07" db="EMBL/GenBank/DDBJ databases">
        <authorList>
            <person name="Whitman W."/>
            <person name="Huntemann M."/>
            <person name="Clum A."/>
            <person name="Pillay M."/>
            <person name="Palaniappan K."/>
            <person name="Varghese N."/>
            <person name="Mikhailova N."/>
            <person name="Stamatis D."/>
            <person name="Reddy T."/>
            <person name="Daum C."/>
            <person name="Shapiro N."/>
            <person name="Ivanova N."/>
            <person name="Kyrpides N."/>
            <person name="Woyke T."/>
        </authorList>
    </citation>
    <scope>NUCLEOTIDE SEQUENCE</scope>
    <source>
        <strain evidence="3">CGMCC 1.10685</strain>
    </source>
</reference>
<feature type="signal peptide" evidence="1">
    <location>
        <begin position="1"/>
        <end position="18"/>
    </location>
</feature>
<evidence type="ECO:0000313" key="5">
    <source>
        <dbReference type="Proteomes" id="UP000437862"/>
    </source>
</evidence>